<reference evidence="1 2" key="1">
    <citation type="submission" date="2019-10" db="EMBL/GenBank/DDBJ databases">
        <title>Deinococcus sp. isolated from soil.</title>
        <authorList>
            <person name="Li Y."/>
            <person name="Wang J."/>
        </authorList>
    </citation>
    <scope>NUCLEOTIDE SEQUENCE [LARGE SCALE GENOMIC DNA]</scope>
    <source>
        <strain evidence="1 2">SDU3-2</strain>
    </source>
</reference>
<dbReference type="EMBL" id="WBSL01000004">
    <property type="protein sequence ID" value="MPY67010.1"/>
    <property type="molecule type" value="Genomic_DNA"/>
</dbReference>
<accession>A0A7X1NWH4</accession>
<evidence type="ECO:0000313" key="2">
    <source>
        <dbReference type="Proteomes" id="UP000484842"/>
    </source>
</evidence>
<evidence type="ECO:0000313" key="1">
    <source>
        <dbReference type="EMBL" id="MPY67010.1"/>
    </source>
</evidence>
<dbReference type="AlphaFoldDB" id="A0A7X1NWH4"/>
<comment type="caution">
    <text evidence="1">The sequence shown here is derived from an EMBL/GenBank/DDBJ whole genome shotgun (WGS) entry which is preliminary data.</text>
</comment>
<dbReference type="Proteomes" id="UP000484842">
    <property type="component" value="Unassembled WGS sequence"/>
</dbReference>
<organism evidence="1 2">
    <name type="scientific">Deinococcus terrestris</name>
    <dbReference type="NCBI Taxonomy" id="2651870"/>
    <lineage>
        <taxon>Bacteria</taxon>
        <taxon>Thermotogati</taxon>
        <taxon>Deinococcota</taxon>
        <taxon>Deinococci</taxon>
        <taxon>Deinococcales</taxon>
        <taxon>Deinococcaceae</taxon>
        <taxon>Deinococcus</taxon>
    </lineage>
</organism>
<dbReference type="RefSeq" id="WP_152871355.1">
    <property type="nucleotide sequence ID" value="NZ_WBSL01000004.1"/>
</dbReference>
<sequence length="297" mass="31125">MKVGLLDTLGARYGRYWAAFLKELGVEGVTPDLPAAEAFALGQESLPDAPVQVQLVLGRVLALGRVDLVLLPQTPPLRGDAWGEALPDLLARRLSGLPPMQALPDGGPEMVAAATDLGQRLTHNPGRVRLALERVKPLAAPPREDMPALSRASRVTVAVVGPRVLLGDPDLGAGLRAALEELGLHPVTSAELPPSQVAARGERMEKAATAPAGEKELYGSLKLLDGKSAVRGVILAAPARDGAARTALERLAEQTHKPTLVVDVDAGQTEWPELTAFRDRITVGAAARPAAAGEDDT</sequence>
<name>A0A7X1NWH4_9DEIO</name>
<proteinExistence type="predicted"/>
<gene>
    <name evidence="1" type="ORF">F8S09_09965</name>
</gene>
<protein>
    <submittedName>
        <fullName evidence="1">Uncharacterized protein</fullName>
    </submittedName>
</protein>
<keyword evidence="2" id="KW-1185">Reference proteome</keyword>